<dbReference type="AlphaFoldDB" id="A0A2T9WKZ4"/>
<reference evidence="1" key="2">
    <citation type="submission" date="2017-05" db="EMBL/GenBank/DDBJ databases">
        <authorList>
            <person name="Song R."/>
            <person name="Chenine A.L."/>
            <person name="Ruprecht R.M."/>
        </authorList>
    </citation>
    <scope>NUCLEOTIDE SEQUENCE</scope>
    <source>
        <strain evidence="1">SCGC AB-777_F03</strain>
    </source>
</reference>
<gene>
    <name evidence="1" type="ORF">DDW03_02095</name>
</gene>
<comment type="caution">
    <text evidence="1">The sequence shown here is derived from an EMBL/GenBank/DDBJ whole genome shotgun (WGS) entry which is preliminary data.</text>
</comment>
<dbReference type="EMBL" id="QEFP01000009">
    <property type="protein sequence ID" value="PVU68498.1"/>
    <property type="molecule type" value="Genomic_DNA"/>
</dbReference>
<proteinExistence type="predicted"/>
<accession>A0A2T9WKZ4</accession>
<protein>
    <recommendedName>
        <fullName evidence="2">EVE domain-containing protein</fullName>
    </recommendedName>
</protein>
<sequence>MYVLFKGTLSNFLFSLDDYKARKSKLIQKYPQGSFIWGFNRSSNLLKNQVRAFLYLTKSGSHLKGGIVLEGEIIDIAELSEKYWPEGEWKYYVALKIIYMPKSVLSTTDTTKWKIIDLDKLKEIGVKILPGIQKIDDKLGKRIERLLGEIDAN</sequence>
<name>A0A2T9WKZ4_NANST</name>
<reference evidence="1" key="1">
    <citation type="journal article" date="2015" name="Appl. Environ. Microbiol.">
        <title>Nanoarchaeota, Their Sulfolobales Host, and Nanoarchaeota Virus Distribution across Yellowstone National Park Hot Springs.</title>
        <authorList>
            <person name="Munson-McGee J.H."/>
            <person name="Field E.K."/>
            <person name="Bateson M."/>
            <person name="Rooney C."/>
            <person name="Stepanauskas R."/>
            <person name="Young M.J."/>
        </authorList>
    </citation>
    <scope>NUCLEOTIDE SEQUENCE [LARGE SCALE GENOMIC DNA]</scope>
    <source>
        <strain evidence="1">SCGC AB-777_F03</strain>
    </source>
</reference>
<evidence type="ECO:0000313" key="1">
    <source>
        <dbReference type="EMBL" id="PVU68498.1"/>
    </source>
</evidence>
<organism evidence="1">
    <name type="scientific">Nanobsidianus stetteri</name>
    <dbReference type="NCBI Taxonomy" id="1294122"/>
    <lineage>
        <taxon>Archaea</taxon>
        <taxon>Nanobdellota</taxon>
        <taxon>Candidatus Nanoarchaeia</taxon>
        <taxon>Nanoarchaeales</taxon>
        <taxon>Nanopusillaceae</taxon>
        <taxon>Candidatus Nanobsidianus</taxon>
    </lineage>
</organism>
<evidence type="ECO:0008006" key="2">
    <source>
        <dbReference type="Google" id="ProtNLM"/>
    </source>
</evidence>